<dbReference type="PATRIC" id="fig|1565605.3.peg.965"/>
<dbReference type="SUPFAM" id="SSF54593">
    <property type="entry name" value="Glyoxalase/Bleomycin resistance protein/Dihydroxybiphenyl dioxygenase"/>
    <property type="match status" value="2"/>
</dbReference>
<dbReference type="AlphaFoldDB" id="A0A0C5J867"/>
<dbReference type="HOGENOM" id="CLU_833584_0_0_4"/>
<accession>A0A0C5J867</accession>
<proteinExistence type="predicted"/>
<name>A0A0C5J867_9PROT</name>
<protein>
    <submittedName>
        <fullName evidence="1">Lactoylglutathione lyase</fullName>
    </submittedName>
</protein>
<dbReference type="STRING" id="1565605.PG1C_04590"/>
<dbReference type="Proteomes" id="UP000061603">
    <property type="component" value="Chromosome"/>
</dbReference>
<dbReference type="InterPro" id="IPR029068">
    <property type="entry name" value="Glyas_Bleomycin-R_OHBP_Dase"/>
</dbReference>
<dbReference type="KEGG" id="rbu:PG1C_04590"/>
<dbReference type="EMBL" id="CP010554">
    <property type="protein sequence ID" value="AJP47938.1"/>
    <property type="molecule type" value="Genomic_DNA"/>
</dbReference>
<organism evidence="1 2">
    <name type="scientific">Rugosibacter aromaticivorans</name>
    <dbReference type="NCBI Taxonomy" id="1565605"/>
    <lineage>
        <taxon>Bacteria</taxon>
        <taxon>Pseudomonadati</taxon>
        <taxon>Pseudomonadota</taxon>
        <taxon>Betaproteobacteria</taxon>
        <taxon>Nitrosomonadales</taxon>
        <taxon>Sterolibacteriaceae</taxon>
        <taxon>Rugosibacter</taxon>
    </lineage>
</organism>
<gene>
    <name evidence="1" type="ORF">PG1C_04590</name>
</gene>
<keyword evidence="1" id="KW-0456">Lyase</keyword>
<keyword evidence="2" id="KW-1185">Reference proteome</keyword>
<dbReference type="Pfam" id="PF13669">
    <property type="entry name" value="Glyoxalase_4"/>
    <property type="match status" value="1"/>
</dbReference>
<reference evidence="1 2" key="1">
    <citation type="journal article" date="2015" name="Genome Announc.">
        <title>Complete Genome Sequence of a Novel Bacterium within the Family Rhodocyclaceae That Degrades Polycyclic Aromatic Hydrocarbons.</title>
        <authorList>
            <person name="Singleton D.R."/>
            <person name="Dickey A.N."/>
            <person name="Scholl E.H."/>
            <person name="Wright F.A."/>
            <person name="Aitken M.D."/>
        </authorList>
    </citation>
    <scope>NUCLEOTIDE SEQUENCE [LARGE SCALE GENOMIC DNA]</scope>
    <source>
        <strain evidence="2">PG1-Ca6</strain>
    </source>
</reference>
<dbReference type="RefSeq" id="WP_202636244.1">
    <property type="nucleotide sequence ID" value="NZ_CP010554.1"/>
</dbReference>
<dbReference type="Gene3D" id="3.10.180.10">
    <property type="entry name" value="2,3-Dihydroxybiphenyl 1,2-Dioxygenase, domain 1"/>
    <property type="match status" value="2"/>
</dbReference>
<dbReference type="GO" id="GO:0016829">
    <property type="term" value="F:lyase activity"/>
    <property type="evidence" value="ECO:0007669"/>
    <property type="project" value="UniProtKB-KW"/>
</dbReference>
<evidence type="ECO:0000313" key="2">
    <source>
        <dbReference type="Proteomes" id="UP000061603"/>
    </source>
</evidence>
<evidence type="ECO:0000313" key="1">
    <source>
        <dbReference type="EMBL" id="AJP47938.1"/>
    </source>
</evidence>
<sequence>MSATIPVDGWHYTSVVVRDYRQVVSHFARFFGIARWEVTRIDGKRLSHATYEGQPVTHRYIRVVGRNADLGIELIQPVDGASSYQAMLDTVGEGMHHVNATHCTPDVFAALRPMLSEMGVGIRQSGSFCDAMDSYLLDTRALLSNIQLEVVCPRRSDWRDMLQPDEVLAFDLAQLGPQFLRTSRMFHVGVVCRDRHIAKENLRKLVGMERWIEFNVESGKTMNDTTYYGEPVHHAYDNHVGRIGELCFELITPRTDKCVYDEFLKERGEGMHHTYPALCSKAEFTAALPELEKHGMPVIQGGTIGDLMEFYYIDTRRYLPGITTEVVIPLRDDWLTVMFPDPRDAWILTGE</sequence>